<dbReference type="GO" id="GO:0030145">
    <property type="term" value="F:manganese ion binding"/>
    <property type="evidence" value="ECO:0007669"/>
    <property type="project" value="InterPro"/>
</dbReference>
<reference evidence="21" key="1">
    <citation type="submission" date="2020-08" db="EMBL/GenBank/DDBJ databases">
        <title>Plant Genome Project.</title>
        <authorList>
            <person name="Zhang R.-G."/>
        </authorList>
    </citation>
    <scope>NUCLEOTIDE SEQUENCE</scope>
    <source>
        <strain evidence="21">WSP0</strain>
        <tissue evidence="21">Leaf</tissue>
    </source>
</reference>
<dbReference type="GO" id="GO:2000280">
    <property type="term" value="P:regulation of root development"/>
    <property type="evidence" value="ECO:0007669"/>
    <property type="project" value="UniProtKB-ARBA"/>
</dbReference>
<comment type="function">
    <text evidence="11">May interact with bacterial adhesins thereby protecting the reproductive tissues from microbial attack. Has no oxalate oxidase activity.</text>
</comment>
<keyword evidence="22" id="KW-1185">Reference proteome</keyword>
<dbReference type="SMART" id="SM00835">
    <property type="entry name" value="Cupin_1"/>
    <property type="match status" value="1"/>
</dbReference>
<dbReference type="Proteomes" id="UP000823749">
    <property type="component" value="Chromosome 11"/>
</dbReference>
<feature type="disulfide bond" evidence="17">
    <location>
        <begin position="37"/>
        <end position="52"/>
    </location>
</feature>
<protein>
    <recommendedName>
        <fullName evidence="13">Nectarin-1</fullName>
        <ecNumber evidence="3">1.15.1.1</ecNumber>
    </recommendedName>
    <alternativeName>
        <fullName evidence="14">Superoxide dismutase [Mn]</fullName>
    </alternativeName>
</protein>
<evidence type="ECO:0000256" key="12">
    <source>
        <dbReference type="ARBA" id="ARBA00064720"/>
    </source>
</evidence>
<dbReference type="Pfam" id="PF00190">
    <property type="entry name" value="Cupin_1"/>
    <property type="match status" value="1"/>
</dbReference>
<comment type="subcellular location">
    <subcellularLocation>
        <location evidence="1">Secreted</location>
        <location evidence="1">Extracellular space</location>
        <location evidence="1">Apoplast</location>
    </subcellularLocation>
</comment>
<evidence type="ECO:0000256" key="16">
    <source>
        <dbReference type="PIRSR" id="PIRSR601929-2"/>
    </source>
</evidence>
<feature type="binding site" evidence="16">
    <location>
        <position position="112"/>
    </location>
    <ligand>
        <name>Mn(2+)</name>
        <dbReference type="ChEBI" id="CHEBI:29035"/>
    </ligand>
</feature>
<accession>A0AAV6IG29</accession>
<comment type="catalytic activity">
    <reaction evidence="10">
        <text>2 superoxide + 2 H(+) = H2O2 + O2</text>
        <dbReference type="Rhea" id="RHEA:20696"/>
        <dbReference type="ChEBI" id="CHEBI:15378"/>
        <dbReference type="ChEBI" id="CHEBI:15379"/>
        <dbReference type="ChEBI" id="CHEBI:16240"/>
        <dbReference type="ChEBI" id="CHEBI:18421"/>
        <dbReference type="EC" id="1.15.1.1"/>
    </reaction>
</comment>
<keyword evidence="8 17" id="KW-1015">Disulfide bond</keyword>
<evidence type="ECO:0000256" key="14">
    <source>
        <dbReference type="ARBA" id="ARBA00078725"/>
    </source>
</evidence>
<dbReference type="PANTHER" id="PTHR31238">
    <property type="entry name" value="GERMIN-LIKE PROTEIN SUBFAMILY 3 MEMBER 3"/>
    <property type="match status" value="1"/>
</dbReference>
<feature type="binding site" evidence="16">
    <location>
        <position position="114"/>
    </location>
    <ligand>
        <name>Mn(2+)</name>
        <dbReference type="ChEBI" id="CHEBI:29035"/>
    </ligand>
</feature>
<evidence type="ECO:0000259" key="20">
    <source>
        <dbReference type="SMART" id="SM00835"/>
    </source>
</evidence>
<organism evidence="21 22">
    <name type="scientific">Rhododendron griersonianum</name>
    <dbReference type="NCBI Taxonomy" id="479676"/>
    <lineage>
        <taxon>Eukaryota</taxon>
        <taxon>Viridiplantae</taxon>
        <taxon>Streptophyta</taxon>
        <taxon>Embryophyta</taxon>
        <taxon>Tracheophyta</taxon>
        <taxon>Spermatophyta</taxon>
        <taxon>Magnoliopsida</taxon>
        <taxon>eudicotyledons</taxon>
        <taxon>Gunneridae</taxon>
        <taxon>Pentapetalae</taxon>
        <taxon>asterids</taxon>
        <taxon>Ericales</taxon>
        <taxon>Ericaceae</taxon>
        <taxon>Ericoideae</taxon>
        <taxon>Rhodoreae</taxon>
        <taxon>Rhododendron</taxon>
    </lineage>
</organism>
<proteinExistence type="inferred from homology"/>
<evidence type="ECO:0000256" key="15">
    <source>
        <dbReference type="PIRSR" id="PIRSR601929-1"/>
    </source>
</evidence>
<dbReference type="GO" id="GO:0048046">
    <property type="term" value="C:apoplast"/>
    <property type="evidence" value="ECO:0007669"/>
    <property type="project" value="UniProtKB-SubCell"/>
</dbReference>
<feature type="binding site" evidence="15">
    <location>
        <position position="114"/>
    </location>
    <ligand>
        <name>oxalate</name>
        <dbReference type="ChEBI" id="CHEBI:30623"/>
    </ligand>
</feature>
<feature type="binding site" evidence="15">
    <location>
        <position position="119"/>
    </location>
    <ligand>
        <name>oxalate</name>
        <dbReference type="ChEBI" id="CHEBI:30623"/>
    </ligand>
</feature>
<feature type="binding site" evidence="15">
    <location>
        <position position="109"/>
    </location>
    <ligand>
        <name>oxalate</name>
        <dbReference type="ChEBI" id="CHEBI:30623"/>
    </ligand>
</feature>
<gene>
    <name evidence="21" type="ORF">RHGRI_032045</name>
</gene>
<keyword evidence="7 19" id="KW-0732">Signal</keyword>
<evidence type="ECO:0000256" key="5">
    <source>
        <dbReference type="ARBA" id="ARBA00022525"/>
    </source>
</evidence>
<name>A0AAV6IG29_9ERIC</name>
<feature type="binding site" evidence="16">
    <location>
        <position position="158"/>
    </location>
    <ligand>
        <name>Mn(2+)</name>
        <dbReference type="ChEBI" id="CHEBI:29035"/>
    </ligand>
</feature>
<dbReference type="EC" id="1.15.1.1" evidence="3"/>
<evidence type="ECO:0000256" key="1">
    <source>
        <dbReference type="ARBA" id="ARBA00004271"/>
    </source>
</evidence>
<dbReference type="GO" id="GO:0004784">
    <property type="term" value="F:superoxide dismutase activity"/>
    <property type="evidence" value="ECO:0007669"/>
    <property type="project" value="UniProtKB-EC"/>
</dbReference>
<dbReference type="SUPFAM" id="SSF51182">
    <property type="entry name" value="RmlC-like cupins"/>
    <property type="match status" value="1"/>
</dbReference>
<evidence type="ECO:0000313" key="21">
    <source>
        <dbReference type="EMBL" id="KAG5525604.1"/>
    </source>
</evidence>
<evidence type="ECO:0000256" key="10">
    <source>
        <dbReference type="ARBA" id="ARBA00049204"/>
    </source>
</evidence>
<evidence type="ECO:0000256" key="17">
    <source>
        <dbReference type="PIRSR" id="PIRSR601929-3"/>
    </source>
</evidence>
<evidence type="ECO:0000256" key="6">
    <source>
        <dbReference type="ARBA" id="ARBA00022723"/>
    </source>
</evidence>
<comment type="subunit">
    <text evidence="12">Monomer. In the absence of manganese, it forms tetrameric and pentameric forms which show superoxide dismutase activity.</text>
</comment>
<evidence type="ECO:0000256" key="18">
    <source>
        <dbReference type="SAM" id="MobiDB-lite"/>
    </source>
</evidence>
<keyword evidence="5" id="KW-0964">Secreted</keyword>
<dbReference type="InterPro" id="IPR006045">
    <property type="entry name" value="Cupin_1"/>
</dbReference>
<evidence type="ECO:0000313" key="22">
    <source>
        <dbReference type="Proteomes" id="UP000823749"/>
    </source>
</evidence>
<dbReference type="InterPro" id="IPR001929">
    <property type="entry name" value="Germin"/>
</dbReference>
<dbReference type="FunFam" id="2.60.120.10:FF:000025">
    <property type="entry name" value="germin-like protein subfamily 2 member 1"/>
    <property type="match status" value="1"/>
</dbReference>
<dbReference type="GO" id="GO:0009506">
    <property type="term" value="C:plasmodesma"/>
    <property type="evidence" value="ECO:0007669"/>
    <property type="project" value="UniProtKB-ARBA"/>
</dbReference>
<evidence type="ECO:0000256" key="19">
    <source>
        <dbReference type="SAM" id="SignalP"/>
    </source>
</evidence>
<feature type="chain" id="PRO_5043518144" description="Nectarin-1" evidence="19">
    <location>
        <begin position="29"/>
        <end position="327"/>
    </location>
</feature>
<evidence type="ECO:0000256" key="8">
    <source>
        <dbReference type="ARBA" id="ARBA00023157"/>
    </source>
</evidence>
<keyword evidence="9 15" id="KW-0464">Manganese</keyword>
<feature type="binding site" evidence="16">
    <location>
        <position position="119"/>
    </location>
    <ligand>
        <name>Mn(2+)</name>
        <dbReference type="ChEBI" id="CHEBI:29035"/>
    </ligand>
</feature>
<keyword evidence="6 15" id="KW-0479">Metal-binding</keyword>
<feature type="compositionally biased region" description="Basic and acidic residues" evidence="18">
    <location>
        <begin position="212"/>
        <end position="230"/>
    </location>
</feature>
<dbReference type="CDD" id="cd02241">
    <property type="entry name" value="cupin_OxOx"/>
    <property type="match status" value="1"/>
</dbReference>
<evidence type="ECO:0000256" key="2">
    <source>
        <dbReference type="ARBA" id="ARBA00007456"/>
    </source>
</evidence>
<dbReference type="PROSITE" id="PS00725">
    <property type="entry name" value="GERMIN"/>
    <property type="match status" value="1"/>
</dbReference>
<dbReference type="InterPro" id="IPR019780">
    <property type="entry name" value="Germin_Mn-BS"/>
</dbReference>
<dbReference type="InterPro" id="IPR014710">
    <property type="entry name" value="RmlC-like_jellyroll"/>
</dbReference>
<dbReference type="GO" id="GO:0010497">
    <property type="term" value="P:plasmodesmata-mediated intercellular transport"/>
    <property type="evidence" value="ECO:0007669"/>
    <property type="project" value="UniProtKB-ARBA"/>
</dbReference>
<evidence type="ECO:0000256" key="7">
    <source>
        <dbReference type="ARBA" id="ARBA00022729"/>
    </source>
</evidence>
<feature type="signal peptide" evidence="19">
    <location>
        <begin position="1"/>
        <end position="28"/>
    </location>
</feature>
<dbReference type="InterPro" id="IPR011051">
    <property type="entry name" value="RmlC_Cupin_sf"/>
</dbReference>
<feature type="region of interest" description="Disordered" evidence="18">
    <location>
        <begin position="211"/>
        <end position="234"/>
    </location>
</feature>
<sequence>MVAAAGKLSVVVVMVLVIIATISNSVSADPDMLQDVCVADLNNAVKMNGFACKASFSASDFFFAGLAMPKPTNNMLGSTVTPANVMQIPGLNTLGVSMARVDFGPGGLNPPHTHPRGTEILFVLYGELDVGFITTANVLVSMTIKQGDIFTFPKGLVHFQINNGKGPAAAIAAFNSQNPGVQAIAATLFAAMPPVSNSVLSKAFQISNQEEDSVHEYSSDDISDQDHNREGEEDNFEDTIAAGEILGIDFKESDVRSMKKMFEAEGKETKALNNNSAVVEDIFLAIVTVSAMGVAAKSLQCCFGRHSFGYILSLSLEVLAGDGLLML</sequence>
<dbReference type="Gene3D" id="2.60.120.10">
    <property type="entry name" value="Jelly Rolls"/>
    <property type="match status" value="1"/>
</dbReference>
<comment type="similarity">
    <text evidence="2">Belongs to the germin family.</text>
</comment>
<evidence type="ECO:0000256" key="13">
    <source>
        <dbReference type="ARBA" id="ARBA00070015"/>
    </source>
</evidence>
<keyword evidence="4" id="KW-0052">Apoplast</keyword>
<evidence type="ECO:0000256" key="3">
    <source>
        <dbReference type="ARBA" id="ARBA00012682"/>
    </source>
</evidence>
<dbReference type="PRINTS" id="PR00325">
    <property type="entry name" value="GERMIN"/>
</dbReference>
<evidence type="ECO:0000256" key="11">
    <source>
        <dbReference type="ARBA" id="ARBA00058969"/>
    </source>
</evidence>
<dbReference type="AlphaFoldDB" id="A0AAV6IG29"/>
<evidence type="ECO:0000256" key="9">
    <source>
        <dbReference type="ARBA" id="ARBA00023211"/>
    </source>
</evidence>
<evidence type="ECO:0000256" key="4">
    <source>
        <dbReference type="ARBA" id="ARBA00022523"/>
    </source>
</evidence>
<comment type="caution">
    <text evidence="21">The sequence shown here is derived from an EMBL/GenBank/DDBJ whole genome shotgun (WGS) entry which is preliminary data.</text>
</comment>
<feature type="domain" description="Cupin type-1" evidence="20">
    <location>
        <begin position="64"/>
        <end position="212"/>
    </location>
</feature>
<dbReference type="EMBL" id="JACTNZ010000011">
    <property type="protein sequence ID" value="KAG5525604.1"/>
    <property type="molecule type" value="Genomic_DNA"/>
</dbReference>